<keyword evidence="2" id="KW-1185">Reference proteome</keyword>
<accession>A0AAP0NWE5</accession>
<sequence>MNKRVFAFRRGSRWFEKSGISSIIGGIDERDLSVDDLADVILRRVGGLRDVEHEVTKKEWYNAELGLDDFKEMVWRVVTKREWYLSVIVWHADVDMDDREAMRR</sequence>
<evidence type="ECO:0000313" key="1">
    <source>
        <dbReference type="EMBL" id="KAK9118826.1"/>
    </source>
</evidence>
<proteinExistence type="predicted"/>
<gene>
    <name evidence="1" type="ORF">Scep_016919</name>
</gene>
<protein>
    <submittedName>
        <fullName evidence="1">Uncharacterized protein</fullName>
    </submittedName>
</protein>
<reference evidence="1 2" key="1">
    <citation type="submission" date="2024-01" db="EMBL/GenBank/DDBJ databases">
        <title>Genome assemblies of Stephania.</title>
        <authorList>
            <person name="Yang L."/>
        </authorList>
    </citation>
    <scope>NUCLEOTIDE SEQUENCE [LARGE SCALE GENOMIC DNA]</scope>
    <source>
        <strain evidence="1">JXDWG</strain>
        <tissue evidence="1">Leaf</tissue>
    </source>
</reference>
<dbReference type="AlphaFoldDB" id="A0AAP0NWE5"/>
<dbReference type="EMBL" id="JBBNAG010000007">
    <property type="protein sequence ID" value="KAK9118826.1"/>
    <property type="molecule type" value="Genomic_DNA"/>
</dbReference>
<name>A0AAP0NWE5_9MAGN</name>
<organism evidence="1 2">
    <name type="scientific">Stephania cephalantha</name>
    <dbReference type="NCBI Taxonomy" id="152367"/>
    <lineage>
        <taxon>Eukaryota</taxon>
        <taxon>Viridiplantae</taxon>
        <taxon>Streptophyta</taxon>
        <taxon>Embryophyta</taxon>
        <taxon>Tracheophyta</taxon>
        <taxon>Spermatophyta</taxon>
        <taxon>Magnoliopsida</taxon>
        <taxon>Ranunculales</taxon>
        <taxon>Menispermaceae</taxon>
        <taxon>Menispermoideae</taxon>
        <taxon>Cissampelideae</taxon>
        <taxon>Stephania</taxon>
    </lineage>
</organism>
<dbReference type="Proteomes" id="UP001419268">
    <property type="component" value="Unassembled WGS sequence"/>
</dbReference>
<evidence type="ECO:0000313" key="2">
    <source>
        <dbReference type="Proteomes" id="UP001419268"/>
    </source>
</evidence>
<comment type="caution">
    <text evidence="1">The sequence shown here is derived from an EMBL/GenBank/DDBJ whole genome shotgun (WGS) entry which is preliminary data.</text>
</comment>